<dbReference type="EMBL" id="KJ626291">
    <property type="protein sequence ID" value="AIT55862.1"/>
    <property type="molecule type" value="Genomic_DNA"/>
</dbReference>
<dbReference type="SUPFAM" id="SSF51283">
    <property type="entry name" value="dUTPase-like"/>
    <property type="match status" value="1"/>
</dbReference>
<organism evidence="2 3">
    <name type="scientific">Human mastadenovirus D</name>
    <dbReference type="NCBI Taxonomy" id="130310"/>
    <lineage>
        <taxon>Viruses</taxon>
        <taxon>Varidnaviria</taxon>
        <taxon>Bamfordvirae</taxon>
        <taxon>Preplasmiviricota</taxon>
        <taxon>Polisuviricotina</taxon>
        <taxon>Pharingeaviricetes</taxon>
        <taxon>Rowavirales</taxon>
        <taxon>Adenoviridae</taxon>
        <taxon>Mastadenovirus</taxon>
        <taxon>Mastadenovirus dominans</taxon>
    </lineage>
</organism>
<feature type="domain" description="dUTPase-like" evidence="1">
    <location>
        <begin position="26"/>
        <end position="115"/>
    </location>
</feature>
<proteinExistence type="predicted"/>
<gene>
    <name evidence="2" type="primary">E4</name>
</gene>
<sequence>MAESLYAFIDSPGEIAPVQEGTSNRYNFFCPESFHIPPHGVVLLHLKVSVLVPTGYQGRFMALNDYHARDILTQSDVIFAGRRQELTVLLFNHTDRFLYVRKGHPVGTLLLERVIFPSVKIATLV</sequence>
<dbReference type="Proteomes" id="UP000174485">
    <property type="component" value="Segment"/>
</dbReference>
<name>A0A097I4W3_9ADEN</name>
<dbReference type="EMBL" id="KJ626292">
    <property type="protein sequence ID" value="AIT55902.1"/>
    <property type="molecule type" value="Genomic_DNA"/>
</dbReference>
<dbReference type="Pfam" id="PF00692">
    <property type="entry name" value="dUTPase"/>
    <property type="match status" value="1"/>
</dbReference>
<evidence type="ECO:0000259" key="1">
    <source>
        <dbReference type="Pfam" id="PF00692"/>
    </source>
</evidence>
<evidence type="ECO:0000313" key="2">
    <source>
        <dbReference type="EMBL" id="AIT55902.1"/>
    </source>
</evidence>
<dbReference type="InterPro" id="IPR036157">
    <property type="entry name" value="dUTPase-like_sf"/>
</dbReference>
<dbReference type="Gene3D" id="2.70.40.10">
    <property type="match status" value="1"/>
</dbReference>
<evidence type="ECO:0000313" key="3">
    <source>
        <dbReference type="Proteomes" id="UP000140830"/>
    </source>
</evidence>
<protein>
    <submittedName>
        <fullName evidence="2">Orf 1</fullName>
    </submittedName>
</protein>
<evidence type="ECO:0000313" key="4">
    <source>
        <dbReference type="Proteomes" id="UP000174485"/>
    </source>
</evidence>
<dbReference type="InterPro" id="IPR029054">
    <property type="entry name" value="dUTPase-like"/>
</dbReference>
<accession>A0A097I4W3</accession>
<dbReference type="Proteomes" id="UP000140830">
    <property type="component" value="Genome"/>
</dbReference>
<reference evidence="3 4" key="1">
    <citation type="journal article" date="2014" name="J. Clin. Virol.">
        <title>Identification of a novel intertypic recombinant species D human adenovirus in a pediatric stem cell transplant recipient.</title>
        <authorList>
            <person name="Kajon A.E."/>
            <person name="Lamson D."/>
            <person name="Shudt M."/>
            <person name="Oikonomopoulou Z."/>
            <person name="Fisher B."/>
            <person name="Klieger S."/>
            <person name="St George K."/>
            <person name="Hodinka R.L."/>
        </authorList>
    </citation>
    <scope>NUCLEOTIDE SEQUENCE [LARGE SCALE GENOMIC DNA]</scope>
    <source>
        <strain evidence="2">Human/USA/CHOP-LRRI/2010/P20H20F15/42</strain>
    </source>
</reference>